<feature type="transmembrane region" description="Helical" evidence="1">
    <location>
        <begin position="268"/>
        <end position="289"/>
    </location>
</feature>
<keyword evidence="1" id="KW-0472">Membrane</keyword>
<evidence type="ECO:0000313" key="2">
    <source>
        <dbReference type="EMBL" id="SBS93062.1"/>
    </source>
</evidence>
<evidence type="ECO:0000256" key="1">
    <source>
        <dbReference type="SAM" id="Phobius"/>
    </source>
</evidence>
<sequence length="340" mass="39844">MEDETTVLKSIDSLDFDYNLDNINGKCANCSSCYKYGKNLKNPFSFQLLCHRFVKNIEYIPLSIHLNGKNLKEKRYDDFIYWILNMINKMNDEIEQTEVNKIINELINIWKEVNQKLPNNRVNVEHLYDPTGIITPLDFDDLKRKKRMSDYCQNFSFLQTKLTNNKHQCHIYYNYFKNTMKAYDDVSVVCNKTSADTSKCPYLCKNNDYNPEIILSKLKCNKIPVEESPPKLITEEKCNMETNRLKSELGQALLAANNHVFSYSDPRVVVLILFAFLGIILTFLFLSLIRNNLLRKKLVRHNFDETVDDESIYDYSGSVNTNMQNVGYNISYNSDWNHSQ</sequence>
<dbReference type="InterPro" id="IPR008780">
    <property type="entry name" value="Plasmodium_Vir"/>
</dbReference>
<dbReference type="Pfam" id="PF05795">
    <property type="entry name" value="Plasmodium_Vir"/>
    <property type="match status" value="1"/>
</dbReference>
<dbReference type="EMBL" id="FLQU01001457">
    <property type="protein sequence ID" value="SBS93062.1"/>
    <property type="molecule type" value="Genomic_DNA"/>
</dbReference>
<gene>
    <name evidence="2" type="ORF">POVCU2_0078720</name>
</gene>
<dbReference type="AlphaFoldDB" id="A0A1A8WJE3"/>
<proteinExistence type="predicted"/>
<keyword evidence="1" id="KW-1133">Transmembrane helix</keyword>
<reference evidence="3" key="1">
    <citation type="submission" date="2016-05" db="EMBL/GenBank/DDBJ databases">
        <authorList>
            <person name="Naeem Raeece"/>
        </authorList>
    </citation>
    <scope>NUCLEOTIDE SEQUENCE [LARGE SCALE GENOMIC DNA]</scope>
</reference>
<accession>A0A1A8WJE3</accession>
<organism evidence="2 3">
    <name type="scientific">Plasmodium ovale curtisi</name>
    <dbReference type="NCBI Taxonomy" id="864141"/>
    <lineage>
        <taxon>Eukaryota</taxon>
        <taxon>Sar</taxon>
        <taxon>Alveolata</taxon>
        <taxon>Apicomplexa</taxon>
        <taxon>Aconoidasida</taxon>
        <taxon>Haemosporida</taxon>
        <taxon>Plasmodiidae</taxon>
        <taxon>Plasmodium</taxon>
        <taxon>Plasmodium (Plasmodium)</taxon>
    </lineage>
</organism>
<keyword evidence="1" id="KW-0812">Transmembrane</keyword>
<evidence type="ECO:0000313" key="3">
    <source>
        <dbReference type="Proteomes" id="UP000078560"/>
    </source>
</evidence>
<name>A0A1A8WJE3_PLAOA</name>
<dbReference type="Proteomes" id="UP000078560">
    <property type="component" value="Unassembled WGS sequence"/>
</dbReference>
<protein>
    <submittedName>
        <fullName evidence="2">PIR Superfamily Protein</fullName>
    </submittedName>
</protein>